<dbReference type="Gene3D" id="2.160.20.80">
    <property type="entry name" value="E3 ubiquitin-protein ligase SopA"/>
    <property type="match status" value="1"/>
</dbReference>
<dbReference type="InterPro" id="IPR001646">
    <property type="entry name" value="5peptide_repeat"/>
</dbReference>
<evidence type="ECO:0000313" key="1">
    <source>
        <dbReference type="EMBL" id="KVX03129.1"/>
    </source>
</evidence>
<dbReference type="SUPFAM" id="SSF141571">
    <property type="entry name" value="Pentapeptide repeat-like"/>
    <property type="match status" value="1"/>
</dbReference>
<dbReference type="NCBIfam" id="NF033086">
    <property type="entry name" value="penta_rpt_Qnr"/>
    <property type="match status" value="1"/>
</dbReference>
<name>A0A125BEW8_SHEFR</name>
<reference evidence="1 2" key="1">
    <citation type="submission" date="2016-01" db="EMBL/GenBank/DDBJ databases">
        <title>Draft genome of the antarctic isolate Shewanella frigidimarina Ag06-30.</title>
        <authorList>
            <person name="Parmeciano Di Noto G."/>
            <person name="Vazquez S."/>
            <person name="Mac Cormack W."/>
            <person name="Iriarte A."/>
            <person name="Quiroga C."/>
        </authorList>
    </citation>
    <scope>NUCLEOTIDE SEQUENCE [LARGE SCALE GENOMIC DNA]</scope>
    <source>
        <strain evidence="1 2">Ag06-30</strain>
    </source>
</reference>
<sequence>MSNNQTFREHDFSQQLLPETTFENCHFYHCDFSRADLRDATFINCKFIEAGDSIGCQFKYADLRDASFKHCKLGMANFQGANGFGAEFRECDLQGASFLKTSFVNQISHKSYFCLVYITGCNLSYTDFEKQCIEKCDLFENRWTGANLQKASFKGSDLSRGEFSSNSWQQFDIQYCDLSHCELTSLDPRRVNLTGVKICDWQQEQLLEQLGVIVLPS</sequence>
<gene>
    <name evidence="1" type="ORF">AWJ07_00690</name>
</gene>
<proteinExistence type="predicted"/>
<protein>
    <submittedName>
        <fullName evidence="1">Fluoroquinolone resistance protein</fullName>
    </submittedName>
</protein>
<evidence type="ECO:0000313" key="2">
    <source>
        <dbReference type="Proteomes" id="UP000055702"/>
    </source>
</evidence>
<dbReference type="EMBL" id="LRDC01000001">
    <property type="protein sequence ID" value="KVX03129.1"/>
    <property type="molecule type" value="Genomic_DNA"/>
</dbReference>
<accession>A0A125BEW8</accession>
<comment type="caution">
    <text evidence="1">The sequence shown here is derived from an EMBL/GenBank/DDBJ whole genome shotgun (WGS) entry which is preliminary data.</text>
</comment>
<dbReference type="PANTHER" id="PTHR14136:SF17">
    <property type="entry name" value="BTB_POZ DOMAIN-CONTAINING PROTEIN KCTD9"/>
    <property type="match status" value="1"/>
</dbReference>
<dbReference type="InterPro" id="IPR051082">
    <property type="entry name" value="Pentapeptide-BTB/POZ_domain"/>
</dbReference>
<dbReference type="Pfam" id="PF13599">
    <property type="entry name" value="Pentapeptide_4"/>
    <property type="match status" value="1"/>
</dbReference>
<organism evidence="1">
    <name type="scientific">Shewanella frigidimarina</name>
    <dbReference type="NCBI Taxonomy" id="56812"/>
    <lineage>
        <taxon>Bacteria</taxon>
        <taxon>Pseudomonadati</taxon>
        <taxon>Pseudomonadota</taxon>
        <taxon>Gammaproteobacteria</taxon>
        <taxon>Alteromonadales</taxon>
        <taxon>Shewanellaceae</taxon>
        <taxon>Shewanella</taxon>
    </lineage>
</organism>
<dbReference type="PANTHER" id="PTHR14136">
    <property type="entry name" value="BTB_POZ DOMAIN-CONTAINING PROTEIN KCTD9"/>
    <property type="match status" value="1"/>
</dbReference>
<dbReference type="Proteomes" id="UP000055702">
    <property type="component" value="Unassembled WGS sequence"/>
</dbReference>
<dbReference type="AlphaFoldDB" id="A0A125BEW8"/>